<dbReference type="RefSeq" id="WP_091270419.1">
    <property type="nucleotide sequence ID" value="NZ_FAOZ01000001.1"/>
</dbReference>
<proteinExistence type="predicted"/>
<gene>
    <name evidence="1" type="ORF">Ga0074812_101113</name>
</gene>
<evidence type="ECO:0000313" key="2">
    <source>
        <dbReference type="Proteomes" id="UP000198802"/>
    </source>
</evidence>
<sequence length="123" mass="13447">MTAIDSTDLDSRRQAIRPQARLWWAFDLDPRTASAWVGRAPGGFYVVNIPVGSDVAPLVGIQGYPTGNGKTKRRCLLANVPELLRPLVDVAVSQWITRPQDHPMASRILTSHQAVTDQAVTSS</sequence>
<name>A0A0S4QEP1_9ACTN</name>
<dbReference type="Proteomes" id="UP000198802">
    <property type="component" value="Unassembled WGS sequence"/>
</dbReference>
<keyword evidence="2" id="KW-1185">Reference proteome</keyword>
<organism evidence="1 2">
    <name type="scientific">Parafrankia irregularis</name>
    <dbReference type="NCBI Taxonomy" id="795642"/>
    <lineage>
        <taxon>Bacteria</taxon>
        <taxon>Bacillati</taxon>
        <taxon>Actinomycetota</taxon>
        <taxon>Actinomycetes</taxon>
        <taxon>Frankiales</taxon>
        <taxon>Frankiaceae</taxon>
        <taxon>Parafrankia</taxon>
    </lineage>
</organism>
<dbReference type="EMBL" id="FAOZ01000001">
    <property type="protein sequence ID" value="CUU53615.1"/>
    <property type="molecule type" value="Genomic_DNA"/>
</dbReference>
<evidence type="ECO:0000313" key="1">
    <source>
        <dbReference type="EMBL" id="CUU53615.1"/>
    </source>
</evidence>
<protein>
    <submittedName>
        <fullName evidence="1">Uncharacterized protein</fullName>
    </submittedName>
</protein>
<reference evidence="2" key="1">
    <citation type="submission" date="2015-11" db="EMBL/GenBank/DDBJ databases">
        <authorList>
            <person name="Varghese N."/>
        </authorList>
    </citation>
    <scope>NUCLEOTIDE SEQUENCE [LARGE SCALE GENOMIC DNA]</scope>
    <source>
        <strain evidence="2">DSM 45899</strain>
    </source>
</reference>
<dbReference type="AlphaFoldDB" id="A0A0S4QEP1"/>
<accession>A0A0S4QEP1</accession>